<evidence type="ECO:0000313" key="3">
    <source>
        <dbReference type="Proteomes" id="UP000828100"/>
    </source>
</evidence>
<proteinExistence type="predicted"/>
<accession>A0AAE8YRD0</accession>
<protein>
    <submittedName>
        <fullName evidence="2">Uncharacterized protein</fullName>
    </submittedName>
</protein>
<sequence length="208" mass="23697">MILYYFIVYTLQKERNMIHLIDNCHGTTKFKETELCSICTLHDHHNFVKAKNMGLPARNELYQKVLDGLNDGRSWRVQKKPNSECGHPGVRNTAGKCVFCLTEQRMTGEWKKPKAAIVNTAGEADALRENIAMIEHNISVLNEQLETMKNALLLSESGIHVGVIKIKSPRQQAIADGKRWYIPYEPCKHCNIIAERYVANGKCRNCGR</sequence>
<evidence type="ECO:0000313" key="2">
    <source>
        <dbReference type="EMBL" id="UGO49416.1"/>
    </source>
</evidence>
<name>A0AAE8YRD0_9CAUD</name>
<reference evidence="2 3" key="1">
    <citation type="submission" date="2021-10" db="EMBL/GenBank/DDBJ databases">
        <authorList>
            <person name="Findley J."/>
            <person name="Arens D."/>
            <person name="Edvalson L."/>
            <person name="Sharman N."/>
            <person name="Grose J.H."/>
        </authorList>
    </citation>
    <scope>NUCLEOTIDE SEQUENCE [LARGE SCALE GENOMIC DNA]</scope>
</reference>
<feature type="coiled-coil region" evidence="1">
    <location>
        <begin position="124"/>
        <end position="151"/>
    </location>
</feature>
<organism evidence="2 3">
    <name type="scientific">Klebsiella phage vB_KpnM_JustaPhage</name>
    <dbReference type="NCBI Taxonomy" id="2894801"/>
    <lineage>
        <taxon>Viruses</taxon>
        <taxon>Duplodnaviria</taxon>
        <taxon>Heunggongvirae</taxon>
        <taxon>Uroviricota</taxon>
        <taxon>Caudoviricetes</taxon>
        <taxon>Jameshumphriesvirinae</taxon>
        <taxon>Sircambvirus</taxon>
        <taxon>Sircambvirus justaphage</taxon>
    </lineage>
</organism>
<keyword evidence="1" id="KW-0175">Coiled coil</keyword>
<gene>
    <name evidence="2" type="ORF">JUSTAPHAGE_79</name>
</gene>
<keyword evidence="3" id="KW-1185">Reference proteome</keyword>
<dbReference type="Proteomes" id="UP000828100">
    <property type="component" value="Segment"/>
</dbReference>
<evidence type="ECO:0000256" key="1">
    <source>
        <dbReference type="SAM" id="Coils"/>
    </source>
</evidence>
<dbReference type="EMBL" id="OK499978">
    <property type="protein sequence ID" value="UGO49416.1"/>
    <property type="molecule type" value="Genomic_DNA"/>
</dbReference>